<evidence type="ECO:0000313" key="6">
    <source>
        <dbReference type="Proteomes" id="UP001237642"/>
    </source>
</evidence>
<dbReference type="AlphaFoldDB" id="A0AAD8H467"/>
<feature type="signal peptide" evidence="3">
    <location>
        <begin position="1"/>
        <end position="25"/>
    </location>
</feature>
<evidence type="ECO:0000259" key="4">
    <source>
        <dbReference type="Pfam" id="PF05617"/>
    </source>
</evidence>
<gene>
    <name evidence="5" type="ORF">POM88_043735</name>
</gene>
<feature type="domain" description="Prolamin-like" evidence="4">
    <location>
        <begin position="32"/>
        <end position="93"/>
    </location>
</feature>
<dbReference type="GO" id="GO:2000008">
    <property type="term" value="P:regulation of protein localization to cell surface"/>
    <property type="evidence" value="ECO:0007669"/>
    <property type="project" value="TreeGrafter"/>
</dbReference>
<evidence type="ECO:0000256" key="2">
    <source>
        <dbReference type="SAM" id="MobiDB-lite"/>
    </source>
</evidence>
<dbReference type="GO" id="GO:0031982">
    <property type="term" value="C:vesicle"/>
    <property type="evidence" value="ECO:0007669"/>
    <property type="project" value="TreeGrafter"/>
</dbReference>
<evidence type="ECO:0000256" key="3">
    <source>
        <dbReference type="SAM" id="SignalP"/>
    </source>
</evidence>
<proteinExistence type="predicted"/>
<dbReference type="GO" id="GO:0005576">
    <property type="term" value="C:extracellular region"/>
    <property type="evidence" value="ECO:0007669"/>
    <property type="project" value="TreeGrafter"/>
</dbReference>
<protein>
    <recommendedName>
        <fullName evidence="4">Prolamin-like domain-containing protein</fullName>
    </recommendedName>
</protein>
<dbReference type="PANTHER" id="PTHR31181">
    <property type="entry name" value="EGG CELL-SECRETED PROTEIN 1.4"/>
    <property type="match status" value="1"/>
</dbReference>
<keyword evidence="6" id="KW-1185">Reference proteome</keyword>
<accession>A0AAD8H467</accession>
<evidence type="ECO:0000256" key="1">
    <source>
        <dbReference type="ARBA" id="ARBA00022729"/>
    </source>
</evidence>
<dbReference type="InterPro" id="IPR008502">
    <property type="entry name" value="Prolamin-like"/>
</dbReference>
<name>A0AAD8H467_9APIA</name>
<dbReference type="PANTHER" id="PTHR31181:SF67">
    <property type="entry name" value="PROLAMIN-LIKE PROTEIN (DUF1278)"/>
    <property type="match status" value="1"/>
</dbReference>
<dbReference type="GO" id="GO:0009567">
    <property type="term" value="P:double fertilization forming a zygote and endosperm"/>
    <property type="evidence" value="ECO:0007669"/>
    <property type="project" value="TreeGrafter"/>
</dbReference>
<dbReference type="Proteomes" id="UP001237642">
    <property type="component" value="Unassembled WGS sequence"/>
</dbReference>
<reference evidence="5" key="1">
    <citation type="submission" date="2023-02" db="EMBL/GenBank/DDBJ databases">
        <title>Genome of toxic invasive species Heracleum sosnowskyi carries increased number of genes despite the absence of recent whole-genome duplications.</title>
        <authorList>
            <person name="Schelkunov M."/>
            <person name="Shtratnikova V."/>
            <person name="Makarenko M."/>
            <person name="Klepikova A."/>
            <person name="Omelchenko D."/>
            <person name="Novikova G."/>
            <person name="Obukhova E."/>
            <person name="Bogdanov V."/>
            <person name="Penin A."/>
            <person name="Logacheva M."/>
        </authorList>
    </citation>
    <scope>NUCLEOTIDE SEQUENCE</scope>
    <source>
        <strain evidence="5">Hsosn_3</strain>
        <tissue evidence="5">Leaf</tissue>
    </source>
</reference>
<reference evidence="5" key="2">
    <citation type="submission" date="2023-05" db="EMBL/GenBank/DDBJ databases">
        <authorList>
            <person name="Schelkunov M.I."/>
        </authorList>
    </citation>
    <scope>NUCLEOTIDE SEQUENCE</scope>
    <source>
        <strain evidence="5">Hsosn_3</strain>
        <tissue evidence="5">Leaf</tissue>
    </source>
</reference>
<keyword evidence="1 3" id="KW-0732">Signal</keyword>
<feature type="region of interest" description="Disordered" evidence="2">
    <location>
        <begin position="112"/>
        <end position="133"/>
    </location>
</feature>
<feature type="chain" id="PRO_5042201082" description="Prolamin-like domain-containing protein" evidence="3">
    <location>
        <begin position="26"/>
        <end position="133"/>
    </location>
</feature>
<dbReference type="Pfam" id="PF05617">
    <property type="entry name" value="Prolamin_like"/>
    <property type="match status" value="1"/>
</dbReference>
<sequence length="133" mass="14386">MSLNKRNVITLIIICVLTVTPEGQGTLQLVDDCLSTIGDIPGCVEEVITSFLTLQITIGPQCCKALLDVEDNCWSQVFPLITSTFPLCLRSFCTRSNWYNVKAQSLSARYSSFSPAPGSGVEDVPTMSSGMDA</sequence>
<dbReference type="EMBL" id="JAUIZM010000010">
    <property type="protein sequence ID" value="KAK1359261.1"/>
    <property type="molecule type" value="Genomic_DNA"/>
</dbReference>
<dbReference type="GO" id="GO:0080155">
    <property type="term" value="P:regulation of double fertilization forming a zygote and endosperm"/>
    <property type="evidence" value="ECO:0007669"/>
    <property type="project" value="TreeGrafter"/>
</dbReference>
<evidence type="ECO:0000313" key="5">
    <source>
        <dbReference type="EMBL" id="KAK1359261.1"/>
    </source>
</evidence>
<organism evidence="5 6">
    <name type="scientific">Heracleum sosnowskyi</name>
    <dbReference type="NCBI Taxonomy" id="360622"/>
    <lineage>
        <taxon>Eukaryota</taxon>
        <taxon>Viridiplantae</taxon>
        <taxon>Streptophyta</taxon>
        <taxon>Embryophyta</taxon>
        <taxon>Tracheophyta</taxon>
        <taxon>Spermatophyta</taxon>
        <taxon>Magnoliopsida</taxon>
        <taxon>eudicotyledons</taxon>
        <taxon>Gunneridae</taxon>
        <taxon>Pentapetalae</taxon>
        <taxon>asterids</taxon>
        <taxon>campanulids</taxon>
        <taxon>Apiales</taxon>
        <taxon>Apiaceae</taxon>
        <taxon>Apioideae</taxon>
        <taxon>apioid superclade</taxon>
        <taxon>Tordylieae</taxon>
        <taxon>Tordyliinae</taxon>
        <taxon>Heracleum</taxon>
    </lineage>
</organism>
<comment type="caution">
    <text evidence="5">The sequence shown here is derived from an EMBL/GenBank/DDBJ whole genome shotgun (WGS) entry which is preliminary data.</text>
</comment>